<dbReference type="AlphaFoldDB" id="A0A4S8HZA3"/>
<name>A0A4S8HZA3_9BACT</name>
<proteinExistence type="predicted"/>
<dbReference type="Proteomes" id="UP000306918">
    <property type="component" value="Unassembled WGS sequence"/>
</dbReference>
<dbReference type="EMBL" id="STFF01000001">
    <property type="protein sequence ID" value="THU41178.1"/>
    <property type="molecule type" value="Genomic_DNA"/>
</dbReference>
<dbReference type="OrthoDB" id="7237788at2"/>
<sequence>MSVLRFPNPGSDISKMIFTYIAIFKELETKRNFTHDDARDAMIKYGLVSSSGAIGQEAVRRSVRDDRSRDSLYNQHKMYSEFYRMLGWYKPGTMNTNFNFTELSSYIAKAEQDYSKRIFEECLLSIVFPNPLVENKKGNIIRPFPFILRLASNLEGVIFRDELIVAVLALQNDTLVDIFEKTVTYIKDLRKNKRKLSAELKKLSQNTGIQTNTLQNYTRIPLGSLKYTGWFNRKTIRGIYSAAMTGFELTKNGQEKTKLLTMLKDIRHEEIENFDINERGSFTLLSSFVFMERCGYDITNFEPIIIDLTQKSNNLLNHLGIRHHSSIFYSPYQQATEEELNFAKELDSKYE</sequence>
<evidence type="ECO:0000313" key="2">
    <source>
        <dbReference type="Proteomes" id="UP000306918"/>
    </source>
</evidence>
<organism evidence="1 2">
    <name type="scientific">Niastella caeni</name>
    <dbReference type="NCBI Taxonomy" id="2569763"/>
    <lineage>
        <taxon>Bacteria</taxon>
        <taxon>Pseudomonadati</taxon>
        <taxon>Bacteroidota</taxon>
        <taxon>Chitinophagia</taxon>
        <taxon>Chitinophagales</taxon>
        <taxon>Chitinophagaceae</taxon>
        <taxon>Niastella</taxon>
    </lineage>
</organism>
<keyword evidence="2" id="KW-1185">Reference proteome</keyword>
<protein>
    <recommendedName>
        <fullName evidence="3">AlwI family type II restriction endonuclease</fullName>
    </recommendedName>
</protein>
<reference evidence="1 2" key="1">
    <citation type="submission" date="2019-04" db="EMBL/GenBank/DDBJ databases">
        <title>Niastella caeni sp. nov., isolated from activated sludge.</title>
        <authorList>
            <person name="Sheng M."/>
        </authorList>
    </citation>
    <scope>NUCLEOTIDE SEQUENCE [LARGE SCALE GENOMIC DNA]</scope>
    <source>
        <strain evidence="1 2">HX-2-15</strain>
    </source>
</reference>
<comment type="caution">
    <text evidence="1">The sequence shown here is derived from an EMBL/GenBank/DDBJ whole genome shotgun (WGS) entry which is preliminary data.</text>
</comment>
<accession>A0A4S8HZA3</accession>
<gene>
    <name evidence="1" type="ORF">FAM09_03430</name>
</gene>
<evidence type="ECO:0000313" key="1">
    <source>
        <dbReference type="EMBL" id="THU41178.1"/>
    </source>
</evidence>
<evidence type="ECO:0008006" key="3">
    <source>
        <dbReference type="Google" id="ProtNLM"/>
    </source>
</evidence>
<dbReference type="RefSeq" id="WP_136575668.1">
    <property type="nucleotide sequence ID" value="NZ_STFF01000001.1"/>
</dbReference>